<sequence length="80" mass="9182">MVRLYHAAMIAERFHISPIQALDDLEHDPHELGLLALTLLNYSSAKADFDNPKGSKNSRWKDSPLWDRVIQTSHRLATEE</sequence>
<name>A0A0F9I234_9ZZZZ</name>
<organism evidence="1">
    <name type="scientific">marine sediment metagenome</name>
    <dbReference type="NCBI Taxonomy" id="412755"/>
    <lineage>
        <taxon>unclassified sequences</taxon>
        <taxon>metagenomes</taxon>
        <taxon>ecological metagenomes</taxon>
    </lineage>
</organism>
<proteinExistence type="predicted"/>
<protein>
    <submittedName>
        <fullName evidence="1">Uncharacterized protein</fullName>
    </submittedName>
</protein>
<comment type="caution">
    <text evidence="1">The sequence shown here is derived from an EMBL/GenBank/DDBJ whole genome shotgun (WGS) entry which is preliminary data.</text>
</comment>
<reference evidence="1" key="1">
    <citation type="journal article" date="2015" name="Nature">
        <title>Complex archaea that bridge the gap between prokaryotes and eukaryotes.</title>
        <authorList>
            <person name="Spang A."/>
            <person name="Saw J.H."/>
            <person name="Jorgensen S.L."/>
            <person name="Zaremba-Niedzwiedzka K."/>
            <person name="Martijn J."/>
            <person name="Lind A.E."/>
            <person name="van Eijk R."/>
            <person name="Schleper C."/>
            <person name="Guy L."/>
            <person name="Ettema T.J."/>
        </authorList>
    </citation>
    <scope>NUCLEOTIDE SEQUENCE</scope>
</reference>
<dbReference type="AlphaFoldDB" id="A0A0F9I234"/>
<gene>
    <name evidence="1" type="ORF">LCGC14_1634100</name>
</gene>
<dbReference type="EMBL" id="LAZR01013522">
    <property type="protein sequence ID" value="KKM21567.1"/>
    <property type="molecule type" value="Genomic_DNA"/>
</dbReference>
<accession>A0A0F9I234</accession>
<evidence type="ECO:0000313" key="1">
    <source>
        <dbReference type="EMBL" id="KKM21567.1"/>
    </source>
</evidence>